<name>A0A917MK41_9MICO</name>
<dbReference type="SUPFAM" id="SSF54060">
    <property type="entry name" value="His-Me finger endonucleases"/>
    <property type="match status" value="1"/>
</dbReference>
<dbReference type="InterPro" id="IPR003615">
    <property type="entry name" value="HNH_nuc"/>
</dbReference>
<evidence type="ECO:0000313" key="2">
    <source>
        <dbReference type="EMBL" id="GGH34102.1"/>
    </source>
</evidence>
<feature type="domain" description="HNH nuclease" evidence="1">
    <location>
        <begin position="42"/>
        <end position="84"/>
    </location>
</feature>
<dbReference type="EMBL" id="BMJY01000001">
    <property type="protein sequence ID" value="GGH34102.1"/>
    <property type="molecule type" value="Genomic_DNA"/>
</dbReference>
<gene>
    <name evidence="2" type="ORF">GCM10010921_01540</name>
</gene>
<evidence type="ECO:0000313" key="3">
    <source>
        <dbReference type="Proteomes" id="UP000657592"/>
    </source>
</evidence>
<sequence length="163" mass="18095">MTDIEARFWSKVDKSGDCWLWTAATTYGYGRFAITKRQMIGAHRFAWETVNGPVPDGMVIDHLCRIRLCVNPAHMEVVTNGENVLRGEGLSALNARKTHCKNGHEFTPENTIVTKNPSGNGRACRECRRAAWTARATCPECGGSFSARNLARHRTNQHGGSHV</sequence>
<dbReference type="InterPro" id="IPR044930">
    <property type="entry name" value="Homing_endonuclease_His-Me"/>
</dbReference>
<dbReference type="AlphaFoldDB" id="A0A917MK41"/>
<dbReference type="Gene3D" id="3.90.75.10">
    <property type="entry name" value="Homing Intron 3 (I-ppo) Encoded Endonuclease, Chain A"/>
    <property type="match status" value="1"/>
</dbReference>
<reference evidence="2" key="2">
    <citation type="submission" date="2020-09" db="EMBL/GenBank/DDBJ databases">
        <authorList>
            <person name="Sun Q."/>
            <person name="Zhou Y."/>
        </authorList>
    </citation>
    <scope>NUCLEOTIDE SEQUENCE</scope>
    <source>
        <strain evidence="2">CGMCC 1.15794</strain>
    </source>
</reference>
<comment type="caution">
    <text evidence="2">The sequence shown here is derived from an EMBL/GenBank/DDBJ whole genome shotgun (WGS) entry which is preliminary data.</text>
</comment>
<protein>
    <recommendedName>
        <fullName evidence="1">HNH nuclease domain-containing protein</fullName>
    </recommendedName>
</protein>
<keyword evidence="3" id="KW-1185">Reference proteome</keyword>
<dbReference type="InterPro" id="IPR044925">
    <property type="entry name" value="His-Me_finger_sf"/>
</dbReference>
<dbReference type="Proteomes" id="UP000657592">
    <property type="component" value="Unassembled WGS sequence"/>
</dbReference>
<accession>A0A917MK41</accession>
<dbReference type="GO" id="GO:0004519">
    <property type="term" value="F:endonuclease activity"/>
    <property type="evidence" value="ECO:0007669"/>
    <property type="project" value="InterPro"/>
</dbReference>
<evidence type="ECO:0000259" key="1">
    <source>
        <dbReference type="Pfam" id="PF13392"/>
    </source>
</evidence>
<proteinExistence type="predicted"/>
<organism evidence="2 3">
    <name type="scientific">Microbacterium album</name>
    <dbReference type="NCBI Taxonomy" id="2053191"/>
    <lineage>
        <taxon>Bacteria</taxon>
        <taxon>Bacillati</taxon>
        <taxon>Actinomycetota</taxon>
        <taxon>Actinomycetes</taxon>
        <taxon>Micrococcales</taxon>
        <taxon>Microbacteriaceae</taxon>
        <taxon>Microbacterium</taxon>
    </lineage>
</organism>
<dbReference type="Pfam" id="PF13392">
    <property type="entry name" value="HNH_3"/>
    <property type="match status" value="1"/>
</dbReference>
<dbReference type="RefSeq" id="WP_188754337.1">
    <property type="nucleotide sequence ID" value="NZ_BMJY01000001.1"/>
</dbReference>
<reference evidence="2" key="1">
    <citation type="journal article" date="2014" name="Int. J. Syst. Evol. Microbiol.">
        <title>Complete genome sequence of Corynebacterium casei LMG S-19264T (=DSM 44701T), isolated from a smear-ripened cheese.</title>
        <authorList>
            <consortium name="US DOE Joint Genome Institute (JGI-PGF)"/>
            <person name="Walter F."/>
            <person name="Albersmeier A."/>
            <person name="Kalinowski J."/>
            <person name="Ruckert C."/>
        </authorList>
    </citation>
    <scope>NUCLEOTIDE SEQUENCE</scope>
    <source>
        <strain evidence="2">CGMCC 1.15794</strain>
    </source>
</reference>